<protein>
    <submittedName>
        <fullName evidence="1">Uncharacterized protein</fullName>
    </submittedName>
</protein>
<proteinExistence type="predicted"/>
<evidence type="ECO:0000313" key="3">
    <source>
        <dbReference type="Proteomes" id="UP001642409"/>
    </source>
</evidence>
<gene>
    <name evidence="1" type="ORF">HINF_LOCUS26709</name>
    <name evidence="2" type="ORF">HINF_LOCUS28472</name>
</gene>
<organism evidence="1">
    <name type="scientific">Hexamita inflata</name>
    <dbReference type="NCBI Taxonomy" id="28002"/>
    <lineage>
        <taxon>Eukaryota</taxon>
        <taxon>Metamonada</taxon>
        <taxon>Diplomonadida</taxon>
        <taxon>Hexamitidae</taxon>
        <taxon>Hexamitinae</taxon>
        <taxon>Hexamita</taxon>
    </lineage>
</organism>
<dbReference type="EMBL" id="CATOUU010000660">
    <property type="protein sequence ID" value="CAI9939064.1"/>
    <property type="molecule type" value="Genomic_DNA"/>
</dbReference>
<accession>A0AA86PQA6</accession>
<dbReference type="AlphaFoldDB" id="A0AA86PQA6"/>
<evidence type="ECO:0000313" key="1">
    <source>
        <dbReference type="EMBL" id="CAI9939064.1"/>
    </source>
</evidence>
<reference evidence="1" key="1">
    <citation type="submission" date="2023-06" db="EMBL/GenBank/DDBJ databases">
        <authorList>
            <person name="Kurt Z."/>
        </authorList>
    </citation>
    <scope>NUCLEOTIDE SEQUENCE</scope>
</reference>
<dbReference type="EMBL" id="CAXDID020000090">
    <property type="protein sequence ID" value="CAL6022071.1"/>
    <property type="molecule type" value="Genomic_DNA"/>
</dbReference>
<dbReference type="Proteomes" id="UP001642409">
    <property type="component" value="Unassembled WGS sequence"/>
</dbReference>
<reference evidence="2 3" key="2">
    <citation type="submission" date="2024-07" db="EMBL/GenBank/DDBJ databases">
        <authorList>
            <person name="Akdeniz Z."/>
        </authorList>
    </citation>
    <scope>NUCLEOTIDE SEQUENCE [LARGE SCALE GENOMIC DNA]</scope>
</reference>
<name>A0AA86PQA6_9EUKA</name>
<comment type="caution">
    <text evidence="1">The sequence shown here is derived from an EMBL/GenBank/DDBJ whole genome shotgun (WGS) entry which is preliminary data.</text>
</comment>
<keyword evidence="3" id="KW-1185">Reference proteome</keyword>
<evidence type="ECO:0000313" key="2">
    <source>
        <dbReference type="EMBL" id="CAL6022071.1"/>
    </source>
</evidence>
<sequence length="181" mass="22126">MTNQFRQMFADAFVSVVNLKLKIQCKDIYEAHHEFLTRQQGSQFYLWKDMSEILLVTPKKIHDFYHNTWSKQFYDDIKPHRDLIKQYVKQQQKQQGVQETAKDIIDYLKNQYPRINLHYQTVYQQVNYMFKYKSNNTYVNISKDSPEHSESQKEQQNIKQKEYYTQELEYDAVFTIFDFDL</sequence>